<name>A0A7Y2W509_9HYPH</name>
<dbReference type="RefSeq" id="WP_170280469.1">
    <property type="nucleotide sequence ID" value="NZ_JABEQY010000007.1"/>
</dbReference>
<protein>
    <submittedName>
        <fullName evidence="1">Uncharacterized protein</fullName>
    </submittedName>
</protein>
<dbReference type="Proteomes" id="UP000530654">
    <property type="component" value="Unassembled WGS sequence"/>
</dbReference>
<evidence type="ECO:0000313" key="1">
    <source>
        <dbReference type="EMBL" id="NNH63694.1"/>
    </source>
</evidence>
<reference evidence="1 2" key="1">
    <citation type="submission" date="2020-04" db="EMBL/GenBank/DDBJ databases">
        <title>Rhizobium bacterial biofertilizers improve the content of phenolic compounds of Lactuca sativa L. under non-saline and saline-stress conditions.</title>
        <authorList>
            <person name="Ayuso-Calles M."/>
            <person name="Garcia-Estevez I."/>
            <person name="Jimenez-Gomez A."/>
            <person name="Flores-Felix J.D."/>
            <person name="Escribano-Bailon M."/>
            <person name="Rivas R."/>
        </authorList>
    </citation>
    <scope>NUCLEOTIDE SEQUENCE [LARGE SCALE GENOMIC DNA]</scope>
    <source>
        <strain evidence="1 2">GPTR02</strain>
    </source>
</reference>
<dbReference type="EMBL" id="JABEQY010000007">
    <property type="protein sequence ID" value="NNH63694.1"/>
    <property type="molecule type" value="Genomic_DNA"/>
</dbReference>
<evidence type="ECO:0000313" key="2">
    <source>
        <dbReference type="Proteomes" id="UP000530654"/>
    </source>
</evidence>
<organism evidence="1 2">
    <name type="scientific">Rhizobium laguerreae</name>
    <dbReference type="NCBI Taxonomy" id="1076926"/>
    <lineage>
        <taxon>Bacteria</taxon>
        <taxon>Pseudomonadati</taxon>
        <taxon>Pseudomonadota</taxon>
        <taxon>Alphaproteobacteria</taxon>
        <taxon>Hyphomicrobiales</taxon>
        <taxon>Rhizobiaceae</taxon>
        <taxon>Rhizobium/Agrobacterium group</taxon>
        <taxon>Rhizobium</taxon>
    </lineage>
</organism>
<comment type="caution">
    <text evidence="1">The sequence shown here is derived from an EMBL/GenBank/DDBJ whole genome shotgun (WGS) entry which is preliminary data.</text>
</comment>
<dbReference type="AlphaFoldDB" id="A0A7Y2W509"/>
<proteinExistence type="predicted"/>
<gene>
    <name evidence="1" type="ORF">HLI17_10335</name>
</gene>
<sequence>MGNYVSYSPSDESAAAVYEAERVRQQAVALHQEYRPIHKPSYVSSDMADEMLAAHNPNSVDVIVDGIAMTAEQARAMYEGCTISRDQYARGMEAGMHRMGNKGWKVREDRTRQR</sequence>
<accession>A0A7Y2W509</accession>